<feature type="domain" description="DUF4234" evidence="2">
    <location>
        <begin position="12"/>
        <end position="78"/>
    </location>
</feature>
<keyword evidence="1" id="KW-1133">Transmembrane helix</keyword>
<feature type="transmembrane region" description="Helical" evidence="1">
    <location>
        <begin position="92"/>
        <end position="109"/>
    </location>
</feature>
<dbReference type="AlphaFoldDB" id="A0AA41Q2B2"/>
<feature type="transmembrane region" description="Helical" evidence="1">
    <location>
        <begin position="52"/>
        <end position="71"/>
    </location>
</feature>
<dbReference type="RefSeq" id="WP_235054937.1">
    <property type="nucleotide sequence ID" value="NZ_JAKFHA010000015.1"/>
</dbReference>
<organism evidence="3 4">
    <name type="scientific">Yinghuangia soli</name>
    <dbReference type="NCBI Taxonomy" id="2908204"/>
    <lineage>
        <taxon>Bacteria</taxon>
        <taxon>Bacillati</taxon>
        <taxon>Actinomycetota</taxon>
        <taxon>Actinomycetes</taxon>
        <taxon>Kitasatosporales</taxon>
        <taxon>Streptomycetaceae</taxon>
        <taxon>Yinghuangia</taxon>
    </lineage>
</organism>
<proteinExistence type="predicted"/>
<evidence type="ECO:0000313" key="4">
    <source>
        <dbReference type="Proteomes" id="UP001165378"/>
    </source>
</evidence>
<gene>
    <name evidence="3" type="ORF">LZ495_24055</name>
</gene>
<dbReference type="Pfam" id="PF14018">
    <property type="entry name" value="DUF4234"/>
    <property type="match status" value="1"/>
</dbReference>
<evidence type="ECO:0000313" key="3">
    <source>
        <dbReference type="EMBL" id="MCF2530273.1"/>
    </source>
</evidence>
<reference evidence="3" key="1">
    <citation type="submission" date="2022-01" db="EMBL/GenBank/DDBJ databases">
        <title>Genome-Based Taxonomic Classification of the Phylum Actinobacteria.</title>
        <authorList>
            <person name="Gao Y."/>
        </authorList>
    </citation>
    <scope>NUCLEOTIDE SEQUENCE</scope>
    <source>
        <strain evidence="3">KLBMP 8922</strain>
    </source>
</reference>
<dbReference type="Proteomes" id="UP001165378">
    <property type="component" value="Unassembled WGS sequence"/>
</dbReference>
<protein>
    <submittedName>
        <fullName evidence="3">DUF4234 domain-containing protein</fullName>
    </submittedName>
</protein>
<evidence type="ECO:0000259" key="2">
    <source>
        <dbReference type="Pfam" id="PF14018"/>
    </source>
</evidence>
<accession>A0AA41Q2B2</accession>
<keyword evidence="1" id="KW-0472">Membrane</keyword>
<dbReference type="EMBL" id="JAKFHA010000015">
    <property type="protein sequence ID" value="MCF2530273.1"/>
    <property type="molecule type" value="Genomic_DNA"/>
</dbReference>
<keyword evidence="4" id="KW-1185">Reference proteome</keyword>
<sequence>MTGIIGKRRNIFLVWLVWPFLTLGIYFLVWIYKINRETKDFDARVDVNPFWAMMSFLIGWIIIVPPFLSTFRLGQRIAQDQAAAGMRVSCNPWIGLVLFFVAGLNALYYQNEMNAVWEHYGNPPEGTPVPLRGVLV</sequence>
<keyword evidence="1" id="KW-0812">Transmembrane</keyword>
<dbReference type="InterPro" id="IPR025328">
    <property type="entry name" value="DUF4234"/>
</dbReference>
<feature type="transmembrane region" description="Helical" evidence="1">
    <location>
        <begin position="12"/>
        <end position="32"/>
    </location>
</feature>
<name>A0AA41Q2B2_9ACTN</name>
<evidence type="ECO:0000256" key="1">
    <source>
        <dbReference type="SAM" id="Phobius"/>
    </source>
</evidence>
<comment type="caution">
    <text evidence="3">The sequence shown here is derived from an EMBL/GenBank/DDBJ whole genome shotgun (WGS) entry which is preliminary data.</text>
</comment>